<dbReference type="EMBL" id="JAODUP010001205">
    <property type="protein sequence ID" value="KAK2140917.1"/>
    <property type="molecule type" value="Genomic_DNA"/>
</dbReference>
<keyword evidence="7 15" id="KW-0819">tRNA processing</keyword>
<dbReference type="SUPFAM" id="SSF53335">
    <property type="entry name" value="S-adenosyl-L-methionine-dependent methyltransferases"/>
    <property type="match status" value="1"/>
</dbReference>
<dbReference type="PANTHER" id="PTHR13370">
    <property type="entry name" value="RNA METHYLASE-RELATED"/>
    <property type="match status" value="1"/>
</dbReference>
<dbReference type="GO" id="GO:0160102">
    <property type="term" value="F:tRNA (guanine(10)-N2)-methyltransferase activity"/>
    <property type="evidence" value="ECO:0007669"/>
    <property type="project" value="UniProtKB-EC"/>
</dbReference>
<feature type="domain" description="Ribosomal RNA large subunit methyltransferase K/L-like methyltransferase" evidence="17">
    <location>
        <begin position="196"/>
        <end position="325"/>
    </location>
</feature>
<evidence type="ECO:0000256" key="6">
    <source>
        <dbReference type="ARBA" id="ARBA00022691"/>
    </source>
</evidence>
<sequence>MAAPVVSCRKYLVQFAHEHLDFRIPELLAVADIFGTTVTIPEAYDKENPYLVVDLPSDEIVKKIASRTILVKSFYQLWAQGHSYDELFHQLRELPHALMAPYLNKNNTFRVIHDSFNKQLVHREKVALIEKLIGESGIEFPGNISLKSPDYSFHLLEYYKRDIPTSSPELPDRVYFGRWITDGHRDVIKQFDLKNRKVIGNTSMDAALALIMANMGHVTTNKIVYDPFVGTGSLLVASAHYGSYVMGTEIDWKLLHGRGRSSRAKQKWRTRDENIHNNLCQYHLGDLYLDVMVADASRHMMWHQIEMFDAIITDPPYGIREPTKKVGTKKEDVEIPEELKSGHIPSKVTYDLSQILLDLLNFAAKFLVLGGRLVYWLPVYREDYVEDNIPLHPCLKLIGNSEQILKSTVSRRLITMKKVQDYEEKLHLAELPNNHYKDASFREKYFRPHEKGPRNSKPSRFKNNYVKAVEAHVRSHDVTCEDANEHRSDVQERRESSSNSCYKDMAYGGWSPGKA</sequence>
<keyword evidence="20" id="KW-1185">Reference proteome</keyword>
<evidence type="ECO:0000256" key="1">
    <source>
        <dbReference type="ARBA" id="ARBA00004496"/>
    </source>
</evidence>
<dbReference type="InterPro" id="IPR059073">
    <property type="entry name" value="TRMT11_N"/>
</dbReference>
<evidence type="ECO:0000256" key="8">
    <source>
        <dbReference type="ARBA" id="ARBA00022884"/>
    </source>
</evidence>
<keyword evidence="5 15" id="KW-0808">Transferase</keyword>
<keyword evidence="2" id="KW-0963">Cytoplasm</keyword>
<accession>A0AAD9MP57</accession>
<evidence type="ECO:0000256" key="9">
    <source>
        <dbReference type="ARBA" id="ARBA00050985"/>
    </source>
</evidence>
<evidence type="ECO:0000256" key="14">
    <source>
        <dbReference type="ARBA" id="ARBA00075308"/>
    </source>
</evidence>
<evidence type="ECO:0000259" key="18">
    <source>
        <dbReference type="Pfam" id="PF25904"/>
    </source>
</evidence>
<evidence type="ECO:0000256" key="11">
    <source>
        <dbReference type="ARBA" id="ARBA00065434"/>
    </source>
</evidence>
<evidence type="ECO:0000256" key="16">
    <source>
        <dbReference type="SAM" id="MobiDB-lite"/>
    </source>
</evidence>
<comment type="caution">
    <text evidence="19">The sequence shown here is derived from an EMBL/GenBank/DDBJ whole genome shotgun (WGS) entry which is preliminary data.</text>
</comment>
<comment type="catalytic activity">
    <reaction evidence="9">
        <text>guanosine(10) in tRNA + S-adenosyl-L-methionine = N(2)-methylguanosine(10) in tRNA + S-adenosyl-L-homocysteine + H(+)</text>
        <dbReference type="Rhea" id="RHEA:43128"/>
        <dbReference type="Rhea" id="RHEA-COMP:10355"/>
        <dbReference type="Rhea" id="RHEA-COMP:10357"/>
        <dbReference type="ChEBI" id="CHEBI:15378"/>
        <dbReference type="ChEBI" id="CHEBI:57856"/>
        <dbReference type="ChEBI" id="CHEBI:59789"/>
        <dbReference type="ChEBI" id="CHEBI:74269"/>
        <dbReference type="ChEBI" id="CHEBI:74481"/>
        <dbReference type="EC" id="2.1.1.214"/>
    </reaction>
    <physiologicalReaction direction="left-to-right" evidence="9">
        <dbReference type="Rhea" id="RHEA:43129"/>
    </physiologicalReaction>
</comment>
<evidence type="ECO:0000313" key="20">
    <source>
        <dbReference type="Proteomes" id="UP001208570"/>
    </source>
</evidence>
<dbReference type="AlphaFoldDB" id="A0AAD9MP57"/>
<dbReference type="InterPro" id="IPR002052">
    <property type="entry name" value="DNA_methylase_N6_adenine_CS"/>
</dbReference>
<proteinExistence type="inferred from homology"/>
<reference evidence="19" key="1">
    <citation type="journal article" date="2023" name="Mol. Biol. Evol.">
        <title>Third-Generation Sequencing Reveals the Adaptive Role of the Epigenome in Three Deep-Sea Polychaetes.</title>
        <authorList>
            <person name="Perez M."/>
            <person name="Aroh O."/>
            <person name="Sun Y."/>
            <person name="Lan Y."/>
            <person name="Juniper S.K."/>
            <person name="Young C.R."/>
            <person name="Angers B."/>
            <person name="Qian P.Y."/>
        </authorList>
    </citation>
    <scope>NUCLEOTIDE SEQUENCE</scope>
    <source>
        <strain evidence="19">P08H-3</strain>
    </source>
</reference>
<dbReference type="GO" id="GO:0032259">
    <property type="term" value="P:methylation"/>
    <property type="evidence" value="ECO:0007669"/>
    <property type="project" value="UniProtKB-UniRule"/>
</dbReference>
<keyword evidence="4 15" id="KW-0489">Methyltransferase</keyword>
<dbReference type="PROSITE" id="PS51627">
    <property type="entry name" value="SAM_MT_TRM11"/>
    <property type="match status" value="1"/>
</dbReference>
<comment type="function">
    <text evidence="10">Catalytic subunit of the TRMT11-TRM112 methyltransferase complex, that specifically mediates the S-adenosyl-L-methionine-dependent N(2)-methylation of guanosine nucleotide at position 10 (m2G10) in tRNAs. This is one of the major tRNA (guanine-N(2))-methyltransferases.</text>
</comment>
<dbReference type="PROSITE" id="PS00092">
    <property type="entry name" value="N6_MTASE"/>
    <property type="match status" value="1"/>
</dbReference>
<protein>
    <recommendedName>
        <fullName evidence="13">tRNA (guanine(10)-N(2))-methyltransferase TRMT11</fullName>
        <ecNumber evidence="12">2.1.1.214</ecNumber>
    </recommendedName>
    <alternativeName>
        <fullName evidence="14">tRNA methyltransferase 11 homolog</fullName>
    </alternativeName>
</protein>
<dbReference type="Pfam" id="PF25904">
    <property type="entry name" value="Tmrp11_N"/>
    <property type="match status" value="1"/>
</dbReference>
<gene>
    <name evidence="19" type="ORF">LSH36_1205g00103</name>
</gene>
<evidence type="ECO:0000256" key="10">
    <source>
        <dbReference type="ARBA" id="ARBA00056270"/>
    </source>
</evidence>
<dbReference type="Pfam" id="PF01170">
    <property type="entry name" value="UPF0020"/>
    <property type="match status" value="1"/>
</dbReference>
<evidence type="ECO:0000256" key="7">
    <source>
        <dbReference type="ARBA" id="ARBA00022694"/>
    </source>
</evidence>
<evidence type="ECO:0000256" key="13">
    <source>
        <dbReference type="ARBA" id="ARBA00067484"/>
    </source>
</evidence>
<comment type="subunit">
    <text evidence="11">Part of the heterodimeric TRMT11-TRM112 methyltransferase complex; this complex forms an active tRNA methyltransferase, where TRMT112 acts as an activator of the catalytic subunit TRMT11.</text>
</comment>
<dbReference type="PIRSF" id="PIRSF017259">
    <property type="entry name" value="tRNA_mtfrase_TRM11"/>
    <property type="match status" value="1"/>
</dbReference>
<dbReference type="Proteomes" id="UP001208570">
    <property type="component" value="Unassembled WGS sequence"/>
</dbReference>
<comment type="similarity">
    <text evidence="15">Belongs to the class I-like SAM-binding methyltransferase superfamily. TRM11 methyltransferase family.</text>
</comment>
<dbReference type="GO" id="GO:0000049">
    <property type="term" value="F:tRNA binding"/>
    <property type="evidence" value="ECO:0007669"/>
    <property type="project" value="UniProtKB-UniRule"/>
</dbReference>
<feature type="compositionally biased region" description="Basic and acidic residues" evidence="16">
    <location>
        <begin position="479"/>
        <end position="496"/>
    </location>
</feature>
<evidence type="ECO:0000313" key="19">
    <source>
        <dbReference type="EMBL" id="KAK2140917.1"/>
    </source>
</evidence>
<dbReference type="InterPro" id="IPR016691">
    <property type="entry name" value="TRMT11"/>
</dbReference>
<evidence type="ECO:0000256" key="3">
    <source>
        <dbReference type="ARBA" id="ARBA00022555"/>
    </source>
</evidence>
<organism evidence="19 20">
    <name type="scientific">Paralvinella palmiformis</name>
    <dbReference type="NCBI Taxonomy" id="53620"/>
    <lineage>
        <taxon>Eukaryota</taxon>
        <taxon>Metazoa</taxon>
        <taxon>Spiralia</taxon>
        <taxon>Lophotrochozoa</taxon>
        <taxon>Annelida</taxon>
        <taxon>Polychaeta</taxon>
        <taxon>Sedentaria</taxon>
        <taxon>Canalipalpata</taxon>
        <taxon>Terebellida</taxon>
        <taxon>Terebelliformia</taxon>
        <taxon>Alvinellidae</taxon>
        <taxon>Paralvinella</taxon>
    </lineage>
</organism>
<feature type="domain" description="tRNA (guanine(10)-N(2))-methyltransferase TRMT11 N-terminal" evidence="18">
    <location>
        <begin position="10"/>
        <end position="185"/>
    </location>
</feature>
<dbReference type="GO" id="GO:0008033">
    <property type="term" value="P:tRNA processing"/>
    <property type="evidence" value="ECO:0007669"/>
    <property type="project" value="UniProtKB-UniRule"/>
</dbReference>
<evidence type="ECO:0000256" key="4">
    <source>
        <dbReference type="ARBA" id="ARBA00022603"/>
    </source>
</evidence>
<evidence type="ECO:0000256" key="5">
    <source>
        <dbReference type="ARBA" id="ARBA00022679"/>
    </source>
</evidence>
<dbReference type="CDD" id="cd02440">
    <property type="entry name" value="AdoMet_MTases"/>
    <property type="match status" value="1"/>
</dbReference>
<dbReference type="GO" id="GO:0005737">
    <property type="term" value="C:cytoplasm"/>
    <property type="evidence" value="ECO:0007669"/>
    <property type="project" value="UniProtKB-SubCell"/>
</dbReference>
<keyword evidence="8 15" id="KW-0694">RNA-binding</keyword>
<dbReference type="GO" id="GO:0043527">
    <property type="term" value="C:tRNA methyltransferase complex"/>
    <property type="evidence" value="ECO:0007669"/>
    <property type="project" value="UniProtKB-ARBA"/>
</dbReference>
<name>A0AAD9MP57_9ANNE</name>
<evidence type="ECO:0000256" key="12">
    <source>
        <dbReference type="ARBA" id="ARBA00066937"/>
    </source>
</evidence>
<evidence type="ECO:0000259" key="17">
    <source>
        <dbReference type="Pfam" id="PF01170"/>
    </source>
</evidence>
<dbReference type="InterPro" id="IPR000241">
    <property type="entry name" value="RlmKL-like_Mtase"/>
</dbReference>
<keyword evidence="3 15" id="KW-0820">tRNA-binding</keyword>
<feature type="region of interest" description="Disordered" evidence="16">
    <location>
        <begin position="479"/>
        <end position="502"/>
    </location>
</feature>
<evidence type="ECO:0000256" key="2">
    <source>
        <dbReference type="ARBA" id="ARBA00022490"/>
    </source>
</evidence>
<keyword evidence="6 15" id="KW-0949">S-adenosyl-L-methionine</keyword>
<dbReference type="PANTHER" id="PTHR13370:SF3">
    <property type="entry name" value="TRNA (GUANINE(10)-N2)-METHYLTRANSFERASE HOMOLOG"/>
    <property type="match status" value="1"/>
</dbReference>
<dbReference type="EC" id="2.1.1.214" evidence="12"/>
<evidence type="ECO:0000256" key="15">
    <source>
        <dbReference type="PROSITE-ProRule" id="PRU00959"/>
    </source>
</evidence>
<dbReference type="InterPro" id="IPR029063">
    <property type="entry name" value="SAM-dependent_MTases_sf"/>
</dbReference>
<comment type="subcellular location">
    <subcellularLocation>
        <location evidence="1">Cytoplasm</location>
    </subcellularLocation>
</comment>
<dbReference type="Gene3D" id="3.40.50.150">
    <property type="entry name" value="Vaccinia Virus protein VP39"/>
    <property type="match status" value="1"/>
</dbReference>